<evidence type="ECO:0000313" key="14">
    <source>
        <dbReference type="Proteomes" id="UP001295444"/>
    </source>
</evidence>
<evidence type="ECO:0000256" key="3">
    <source>
        <dbReference type="ARBA" id="ARBA00022679"/>
    </source>
</evidence>
<evidence type="ECO:0000256" key="9">
    <source>
        <dbReference type="ARBA" id="ARBA00023315"/>
    </source>
</evidence>
<evidence type="ECO:0000313" key="13">
    <source>
        <dbReference type="EMBL" id="CAH2316300.1"/>
    </source>
</evidence>
<dbReference type="GO" id="GO:0006612">
    <property type="term" value="P:protein targeting to membrane"/>
    <property type="evidence" value="ECO:0007669"/>
    <property type="project" value="TreeGrafter"/>
</dbReference>
<dbReference type="PANTHER" id="PTHR22883:SF301">
    <property type="entry name" value="PALMITOYLTRANSFERASE ZDHHC12"/>
    <property type="match status" value="1"/>
</dbReference>
<evidence type="ECO:0000259" key="12">
    <source>
        <dbReference type="Pfam" id="PF01529"/>
    </source>
</evidence>
<keyword evidence="8" id="KW-0449">Lipoprotein</keyword>
<dbReference type="InterPro" id="IPR001594">
    <property type="entry name" value="Palmitoyltrfase_DHHC"/>
</dbReference>
<keyword evidence="3 11" id="KW-0808">Transferase</keyword>
<keyword evidence="4 11" id="KW-0812">Transmembrane</keyword>
<dbReference type="EC" id="2.3.1.225" evidence="11"/>
<evidence type="ECO:0000256" key="10">
    <source>
        <dbReference type="ARBA" id="ARBA00047790"/>
    </source>
</evidence>
<feature type="transmembrane region" description="Helical" evidence="11">
    <location>
        <begin position="146"/>
        <end position="163"/>
    </location>
</feature>
<dbReference type="GO" id="GO:0019706">
    <property type="term" value="F:protein-cysteine S-palmitoyltransferase activity"/>
    <property type="evidence" value="ECO:0007669"/>
    <property type="project" value="UniProtKB-EC"/>
</dbReference>
<sequence>MFRSVLGTGVLVRTVHSVLTWAVTLVLFLHDTDLWRQDDTEKMFRPLCFVFLVLFSVVLYFVVSLMDPGYVLSDCDEKFHLLVTNKESDGMIVENPNLVSLRRCGYCLLKQPMRARHCKSCQHCVRRFDHHCPWIENCVGEKNHPLFILYLCVQLLVLLWAFHLGWSGFLSEATWKEWLKVNVFLLAAFVLTCIFTLVVSLLLVSHLYLISCNTTTWEFMSHHRIAYLKHCDSDTNPFDKGIIRNLWSFFCTFGTVAWERMYYRESYATV</sequence>
<evidence type="ECO:0000256" key="7">
    <source>
        <dbReference type="ARBA" id="ARBA00023139"/>
    </source>
</evidence>
<dbReference type="GO" id="GO:0005783">
    <property type="term" value="C:endoplasmic reticulum"/>
    <property type="evidence" value="ECO:0007669"/>
    <property type="project" value="TreeGrafter"/>
</dbReference>
<feature type="transmembrane region" description="Helical" evidence="11">
    <location>
        <begin position="44"/>
        <end position="63"/>
    </location>
</feature>
<dbReference type="GO" id="GO:0005794">
    <property type="term" value="C:Golgi apparatus"/>
    <property type="evidence" value="ECO:0007669"/>
    <property type="project" value="TreeGrafter"/>
</dbReference>
<gene>
    <name evidence="13" type="ORF">PECUL_23A041243</name>
</gene>
<comment type="domain">
    <text evidence="11">The DHHC domain is required for palmitoyltransferase activity.</text>
</comment>
<dbReference type="Proteomes" id="UP001295444">
    <property type="component" value="Chromosome 09"/>
</dbReference>
<evidence type="ECO:0000256" key="11">
    <source>
        <dbReference type="RuleBase" id="RU079119"/>
    </source>
</evidence>
<evidence type="ECO:0000256" key="5">
    <source>
        <dbReference type="ARBA" id="ARBA00022989"/>
    </source>
</evidence>
<proteinExistence type="inferred from homology"/>
<protein>
    <recommendedName>
        <fullName evidence="11">Palmitoyltransferase</fullName>
        <ecNumber evidence="11">2.3.1.225</ecNumber>
    </recommendedName>
</protein>
<dbReference type="AlphaFoldDB" id="A0AAD1T2F0"/>
<evidence type="ECO:0000256" key="2">
    <source>
        <dbReference type="ARBA" id="ARBA00008574"/>
    </source>
</evidence>
<name>A0AAD1T2F0_PELCU</name>
<feature type="transmembrane region" description="Helical" evidence="11">
    <location>
        <begin position="183"/>
        <end position="210"/>
    </location>
</feature>
<feature type="domain" description="Palmitoyltransferase DHHC" evidence="12">
    <location>
        <begin position="102"/>
        <end position="222"/>
    </location>
</feature>
<keyword evidence="6 11" id="KW-0472">Membrane</keyword>
<evidence type="ECO:0000256" key="4">
    <source>
        <dbReference type="ARBA" id="ARBA00022692"/>
    </source>
</evidence>
<dbReference type="PANTHER" id="PTHR22883">
    <property type="entry name" value="ZINC FINGER DHHC DOMAIN CONTAINING PROTEIN"/>
    <property type="match status" value="1"/>
</dbReference>
<organism evidence="13 14">
    <name type="scientific">Pelobates cultripes</name>
    <name type="common">Western spadefoot toad</name>
    <dbReference type="NCBI Taxonomy" id="61616"/>
    <lineage>
        <taxon>Eukaryota</taxon>
        <taxon>Metazoa</taxon>
        <taxon>Chordata</taxon>
        <taxon>Craniata</taxon>
        <taxon>Vertebrata</taxon>
        <taxon>Euteleostomi</taxon>
        <taxon>Amphibia</taxon>
        <taxon>Batrachia</taxon>
        <taxon>Anura</taxon>
        <taxon>Pelobatoidea</taxon>
        <taxon>Pelobatidae</taxon>
        <taxon>Pelobates</taxon>
    </lineage>
</organism>
<comment type="subcellular location">
    <subcellularLocation>
        <location evidence="1">Endomembrane system</location>
        <topology evidence="1">Multi-pass membrane protein</topology>
    </subcellularLocation>
</comment>
<dbReference type="InterPro" id="IPR039859">
    <property type="entry name" value="PFA4/ZDH16/20/ERF2-like"/>
</dbReference>
<evidence type="ECO:0000256" key="1">
    <source>
        <dbReference type="ARBA" id="ARBA00004127"/>
    </source>
</evidence>
<dbReference type="Pfam" id="PF01529">
    <property type="entry name" value="DHHC"/>
    <property type="match status" value="1"/>
</dbReference>
<dbReference type="PROSITE" id="PS50216">
    <property type="entry name" value="DHHC"/>
    <property type="match status" value="1"/>
</dbReference>
<keyword evidence="7" id="KW-0564">Palmitate</keyword>
<keyword evidence="14" id="KW-1185">Reference proteome</keyword>
<evidence type="ECO:0000256" key="8">
    <source>
        <dbReference type="ARBA" id="ARBA00023288"/>
    </source>
</evidence>
<keyword evidence="9 11" id="KW-0012">Acyltransferase</keyword>
<dbReference type="EMBL" id="OW240920">
    <property type="protein sequence ID" value="CAH2316300.1"/>
    <property type="molecule type" value="Genomic_DNA"/>
</dbReference>
<accession>A0AAD1T2F0</accession>
<reference evidence="13" key="1">
    <citation type="submission" date="2022-03" db="EMBL/GenBank/DDBJ databases">
        <authorList>
            <person name="Alioto T."/>
            <person name="Alioto T."/>
            <person name="Gomez Garrido J."/>
        </authorList>
    </citation>
    <scope>NUCLEOTIDE SEQUENCE</scope>
</reference>
<evidence type="ECO:0000256" key="6">
    <source>
        <dbReference type="ARBA" id="ARBA00023136"/>
    </source>
</evidence>
<comment type="catalytic activity">
    <reaction evidence="10">
        <text>L-cysteinyl-[protein] + hexadecanoyl-CoA = S-hexadecanoyl-L-cysteinyl-[protein] + CoA</text>
        <dbReference type="Rhea" id="RHEA:36683"/>
        <dbReference type="Rhea" id="RHEA-COMP:10131"/>
        <dbReference type="Rhea" id="RHEA-COMP:11032"/>
        <dbReference type="ChEBI" id="CHEBI:29950"/>
        <dbReference type="ChEBI" id="CHEBI:57287"/>
        <dbReference type="ChEBI" id="CHEBI:57379"/>
        <dbReference type="ChEBI" id="CHEBI:74151"/>
        <dbReference type="EC" id="2.3.1.225"/>
    </reaction>
    <physiologicalReaction direction="left-to-right" evidence="10">
        <dbReference type="Rhea" id="RHEA:36684"/>
    </physiologicalReaction>
</comment>
<keyword evidence="5 11" id="KW-1133">Transmembrane helix</keyword>
<comment type="similarity">
    <text evidence="2 11">Belongs to the DHHC palmitoyltransferase family.</text>
</comment>